<sequence length="295" mass="31737">MEVILIDGKKTSETIKQEIAEEVAQIKERGGKIPHLAAILVGNDGGSVTYVNNKVLACEKVGFKSTLIRLEDTVTENELLAKVNELNNDADIDGFIVQLPLPKHISAEKVNEILLPEKDVDGFHPVNVGRMVLNLPAYLPATPNGILELLKRYDIETSGKHCVVIGRSNIVGSPMSIMMAKNAKPGNCTVTLCHSRTVNLPEITRTADIIIAAIGIPEFVTADMVKPGAVVIDVGTTRVVSLTKKSGFELKGDVKFDEVASKCSYITPVPGGVGPMTIASLLLNTLKASKKEVYK</sequence>
<dbReference type="PROSITE" id="PS00767">
    <property type="entry name" value="THF_DHG_CYH_2"/>
    <property type="match status" value="1"/>
</dbReference>
<accession>A0A2T2Y9T7</accession>
<dbReference type="GO" id="GO:0004477">
    <property type="term" value="F:methenyltetrahydrofolate cyclohydrolase activity"/>
    <property type="evidence" value="ECO:0007669"/>
    <property type="project" value="UniProtKB-UniRule"/>
</dbReference>
<dbReference type="Pfam" id="PF00763">
    <property type="entry name" value="THF_DHG_CYH"/>
    <property type="match status" value="1"/>
</dbReference>
<comment type="pathway">
    <text evidence="1 12">One-carbon metabolism; tetrahydrofolate interconversion.</text>
</comment>
<comment type="catalytic activity">
    <reaction evidence="12">
        <text>(6R)-5,10-methenyltetrahydrofolate + H2O = (6R)-10-formyltetrahydrofolate + H(+)</text>
        <dbReference type="Rhea" id="RHEA:23700"/>
        <dbReference type="ChEBI" id="CHEBI:15377"/>
        <dbReference type="ChEBI" id="CHEBI:15378"/>
        <dbReference type="ChEBI" id="CHEBI:57455"/>
        <dbReference type="ChEBI" id="CHEBI:195366"/>
        <dbReference type="EC" id="3.5.4.9"/>
    </reaction>
</comment>
<evidence type="ECO:0000259" key="14">
    <source>
        <dbReference type="Pfam" id="PF02882"/>
    </source>
</evidence>
<dbReference type="InterPro" id="IPR020631">
    <property type="entry name" value="THF_DH/CycHdrlase_NAD-bd_dom"/>
</dbReference>
<dbReference type="GO" id="GO:0006164">
    <property type="term" value="P:purine nucleotide biosynthetic process"/>
    <property type="evidence" value="ECO:0007669"/>
    <property type="project" value="UniProtKB-KW"/>
</dbReference>
<dbReference type="PANTHER" id="PTHR48099">
    <property type="entry name" value="C-1-TETRAHYDROFOLATE SYNTHASE, CYTOPLASMIC-RELATED"/>
    <property type="match status" value="1"/>
</dbReference>
<dbReference type="EC" id="1.5.1.5" evidence="12"/>
<dbReference type="InterPro" id="IPR020630">
    <property type="entry name" value="THF_DH/CycHdrlase_cat_dom"/>
</dbReference>
<dbReference type="GO" id="GO:0035999">
    <property type="term" value="P:tetrahydrofolate interconversion"/>
    <property type="evidence" value="ECO:0007669"/>
    <property type="project" value="UniProtKB-UniRule"/>
</dbReference>
<dbReference type="CDD" id="cd01080">
    <property type="entry name" value="NAD_bind_m-THF_DH_Cyclohyd"/>
    <property type="match status" value="1"/>
</dbReference>
<organism evidence="15 16">
    <name type="scientific">Adhaeribacter arboris</name>
    <dbReference type="NCBI Taxonomy" id="2072846"/>
    <lineage>
        <taxon>Bacteria</taxon>
        <taxon>Pseudomonadati</taxon>
        <taxon>Bacteroidota</taxon>
        <taxon>Cytophagia</taxon>
        <taxon>Cytophagales</taxon>
        <taxon>Hymenobacteraceae</taxon>
        <taxon>Adhaeribacter</taxon>
    </lineage>
</organism>
<dbReference type="GO" id="GO:0009086">
    <property type="term" value="P:methionine biosynthetic process"/>
    <property type="evidence" value="ECO:0007669"/>
    <property type="project" value="UniProtKB-KW"/>
</dbReference>
<dbReference type="EC" id="3.5.4.9" evidence="12"/>
<name>A0A2T2Y9T7_9BACT</name>
<dbReference type="InterPro" id="IPR020867">
    <property type="entry name" value="THF_DH/CycHdrlase_CS"/>
</dbReference>
<evidence type="ECO:0000256" key="10">
    <source>
        <dbReference type="ARBA" id="ARBA00023167"/>
    </source>
</evidence>
<evidence type="ECO:0000256" key="2">
    <source>
        <dbReference type="ARBA" id="ARBA00011738"/>
    </source>
</evidence>
<comment type="caution">
    <text evidence="15">The sequence shown here is derived from an EMBL/GenBank/DDBJ whole genome shotgun (WGS) entry which is preliminary data.</text>
</comment>
<comment type="function">
    <text evidence="12">Catalyzes the oxidation of 5,10-methylenetetrahydrofolate to 5,10-methenyltetrahydrofolate and then the hydrolysis of 5,10-methenyltetrahydrofolate to 10-formyltetrahydrofolate.</text>
</comment>
<keyword evidence="7 12" id="KW-0521">NADP</keyword>
<protein>
    <recommendedName>
        <fullName evidence="12">Bifunctional protein FolD</fullName>
    </recommendedName>
    <domain>
        <recommendedName>
            <fullName evidence="12">Methylenetetrahydrofolate dehydrogenase</fullName>
            <ecNumber evidence="12">1.5.1.5</ecNumber>
        </recommendedName>
    </domain>
    <domain>
        <recommendedName>
            <fullName evidence="12">Methenyltetrahydrofolate cyclohydrolase</fullName>
            <ecNumber evidence="12">3.5.4.9</ecNumber>
        </recommendedName>
    </domain>
</protein>
<keyword evidence="8 12" id="KW-0560">Oxidoreductase</keyword>
<gene>
    <name evidence="12" type="primary">folD</name>
    <name evidence="15" type="ORF">AHMF7605_01425</name>
</gene>
<dbReference type="SUPFAM" id="SSF53223">
    <property type="entry name" value="Aminoacid dehydrogenase-like, N-terminal domain"/>
    <property type="match status" value="1"/>
</dbReference>
<comment type="similarity">
    <text evidence="12">Belongs to the tetrahydrofolate dehydrogenase/cyclohydrolase family.</text>
</comment>
<dbReference type="PRINTS" id="PR00085">
    <property type="entry name" value="THFDHDRGNASE"/>
</dbReference>
<dbReference type="InterPro" id="IPR046346">
    <property type="entry name" value="Aminoacid_DH-like_N_sf"/>
</dbReference>
<dbReference type="AlphaFoldDB" id="A0A2T2Y9T7"/>
<evidence type="ECO:0000256" key="9">
    <source>
        <dbReference type="ARBA" id="ARBA00023102"/>
    </source>
</evidence>
<comment type="subunit">
    <text evidence="2 12">Homodimer.</text>
</comment>
<comment type="caution">
    <text evidence="12">Lacks conserved residue(s) required for the propagation of feature annotation.</text>
</comment>
<keyword evidence="5 12" id="KW-0658">Purine biosynthesis</keyword>
<evidence type="ECO:0000256" key="4">
    <source>
        <dbReference type="ARBA" id="ARBA00022605"/>
    </source>
</evidence>
<evidence type="ECO:0000256" key="12">
    <source>
        <dbReference type="HAMAP-Rule" id="MF_01576"/>
    </source>
</evidence>
<dbReference type="PANTHER" id="PTHR48099:SF5">
    <property type="entry name" value="C-1-TETRAHYDROFOLATE SYNTHASE, CYTOPLASMIC"/>
    <property type="match status" value="1"/>
</dbReference>
<dbReference type="OrthoDB" id="9803580at2"/>
<dbReference type="Gene3D" id="3.40.50.10860">
    <property type="entry name" value="Leucine Dehydrogenase, chain A, domain 1"/>
    <property type="match status" value="1"/>
</dbReference>
<keyword evidence="9 12" id="KW-0368">Histidine biosynthesis</keyword>
<evidence type="ECO:0000313" key="16">
    <source>
        <dbReference type="Proteomes" id="UP000240357"/>
    </source>
</evidence>
<dbReference type="UniPathway" id="UPA00193"/>
<feature type="binding site" evidence="12">
    <location>
        <position position="236"/>
    </location>
    <ligand>
        <name>NADP(+)</name>
        <dbReference type="ChEBI" id="CHEBI:58349"/>
    </ligand>
</feature>
<feature type="domain" description="Tetrahydrofolate dehydrogenase/cyclohydrolase NAD(P)-binding" evidence="14">
    <location>
        <begin position="140"/>
        <end position="292"/>
    </location>
</feature>
<dbReference type="Pfam" id="PF02882">
    <property type="entry name" value="THF_DHG_CYH_C"/>
    <property type="match status" value="1"/>
</dbReference>
<dbReference type="Proteomes" id="UP000240357">
    <property type="component" value="Unassembled WGS sequence"/>
</dbReference>
<evidence type="ECO:0000313" key="15">
    <source>
        <dbReference type="EMBL" id="PSR52275.1"/>
    </source>
</evidence>
<dbReference type="HAMAP" id="MF_01576">
    <property type="entry name" value="THF_DHG_CYH"/>
    <property type="match status" value="1"/>
</dbReference>
<keyword evidence="11 12" id="KW-0511">Multifunctional enzyme</keyword>
<evidence type="ECO:0000256" key="1">
    <source>
        <dbReference type="ARBA" id="ARBA00004777"/>
    </source>
</evidence>
<dbReference type="InterPro" id="IPR000672">
    <property type="entry name" value="THF_DH/CycHdrlase"/>
</dbReference>
<feature type="domain" description="Tetrahydrofolate dehydrogenase/cyclohydrolase catalytic" evidence="13">
    <location>
        <begin position="6"/>
        <end position="121"/>
    </location>
</feature>
<evidence type="ECO:0000256" key="8">
    <source>
        <dbReference type="ARBA" id="ARBA00023002"/>
    </source>
</evidence>
<keyword evidence="4 12" id="KW-0028">Amino-acid biosynthesis</keyword>
<evidence type="ECO:0000256" key="11">
    <source>
        <dbReference type="ARBA" id="ARBA00023268"/>
    </source>
</evidence>
<dbReference type="PROSITE" id="PS00766">
    <property type="entry name" value="THF_DHG_CYH_1"/>
    <property type="match status" value="1"/>
</dbReference>
<keyword evidence="16" id="KW-1185">Reference proteome</keyword>
<dbReference type="GO" id="GO:0004488">
    <property type="term" value="F:methylenetetrahydrofolate dehydrogenase (NADP+) activity"/>
    <property type="evidence" value="ECO:0007669"/>
    <property type="project" value="UniProtKB-UniRule"/>
</dbReference>
<keyword evidence="10 12" id="KW-0486">Methionine biosynthesis</keyword>
<dbReference type="SUPFAM" id="SSF51735">
    <property type="entry name" value="NAD(P)-binding Rossmann-fold domains"/>
    <property type="match status" value="1"/>
</dbReference>
<reference evidence="15 16" key="1">
    <citation type="submission" date="2018-03" db="EMBL/GenBank/DDBJ databases">
        <title>Adhaeribacter sp. HMF7605 Genome sequencing and assembly.</title>
        <authorList>
            <person name="Kang H."/>
            <person name="Kang J."/>
            <person name="Cha I."/>
            <person name="Kim H."/>
            <person name="Joh K."/>
        </authorList>
    </citation>
    <scope>NUCLEOTIDE SEQUENCE [LARGE SCALE GENOMIC DNA]</scope>
    <source>
        <strain evidence="15 16">HMF7605</strain>
    </source>
</reference>
<dbReference type="GO" id="GO:0000105">
    <property type="term" value="P:L-histidine biosynthetic process"/>
    <property type="evidence" value="ECO:0007669"/>
    <property type="project" value="UniProtKB-KW"/>
</dbReference>
<dbReference type="GO" id="GO:0005829">
    <property type="term" value="C:cytosol"/>
    <property type="evidence" value="ECO:0007669"/>
    <property type="project" value="TreeGrafter"/>
</dbReference>
<evidence type="ECO:0000259" key="13">
    <source>
        <dbReference type="Pfam" id="PF00763"/>
    </source>
</evidence>
<feature type="binding site" evidence="12">
    <location>
        <begin position="166"/>
        <end position="168"/>
    </location>
    <ligand>
        <name>NADP(+)</name>
        <dbReference type="ChEBI" id="CHEBI:58349"/>
    </ligand>
</feature>
<dbReference type="FunFam" id="3.40.50.10860:FF:000005">
    <property type="entry name" value="C-1-tetrahydrofolate synthase, cytoplasmic, putative"/>
    <property type="match status" value="1"/>
</dbReference>
<keyword evidence="3 12" id="KW-0554">One-carbon metabolism</keyword>
<comment type="catalytic activity">
    <reaction evidence="12">
        <text>(6R)-5,10-methylene-5,6,7,8-tetrahydrofolate + NADP(+) = (6R)-5,10-methenyltetrahydrofolate + NADPH</text>
        <dbReference type="Rhea" id="RHEA:22812"/>
        <dbReference type="ChEBI" id="CHEBI:15636"/>
        <dbReference type="ChEBI" id="CHEBI:57455"/>
        <dbReference type="ChEBI" id="CHEBI:57783"/>
        <dbReference type="ChEBI" id="CHEBI:58349"/>
        <dbReference type="EC" id="1.5.1.5"/>
    </reaction>
</comment>
<dbReference type="FunFam" id="3.40.50.720:FF:000189">
    <property type="entry name" value="Bifunctional protein FolD"/>
    <property type="match status" value="1"/>
</dbReference>
<dbReference type="EMBL" id="PYFT01000001">
    <property type="protein sequence ID" value="PSR52275.1"/>
    <property type="molecule type" value="Genomic_DNA"/>
</dbReference>
<keyword evidence="6 12" id="KW-0378">Hydrolase</keyword>
<evidence type="ECO:0000256" key="3">
    <source>
        <dbReference type="ARBA" id="ARBA00022563"/>
    </source>
</evidence>
<dbReference type="InterPro" id="IPR036291">
    <property type="entry name" value="NAD(P)-bd_dom_sf"/>
</dbReference>
<evidence type="ECO:0000256" key="7">
    <source>
        <dbReference type="ARBA" id="ARBA00022857"/>
    </source>
</evidence>
<evidence type="ECO:0000256" key="5">
    <source>
        <dbReference type="ARBA" id="ARBA00022755"/>
    </source>
</evidence>
<evidence type="ECO:0000256" key="6">
    <source>
        <dbReference type="ARBA" id="ARBA00022801"/>
    </source>
</evidence>
<proteinExistence type="inferred from homology"/>
<dbReference type="Gene3D" id="3.40.50.720">
    <property type="entry name" value="NAD(P)-binding Rossmann-like Domain"/>
    <property type="match status" value="1"/>
</dbReference>